<dbReference type="EMBL" id="CP084931">
    <property type="protein sequence ID" value="USI74842.1"/>
    <property type="molecule type" value="Genomic_DNA"/>
</dbReference>
<name>A0ABY4XD48_9SPHN</name>
<dbReference type="RefSeq" id="WP_252168656.1">
    <property type="nucleotide sequence ID" value="NZ_CP084931.1"/>
</dbReference>
<proteinExistence type="predicted"/>
<keyword evidence="2" id="KW-1185">Reference proteome</keyword>
<sequence>MRTAFLFNDDQAHQLAHALPVALALAEGGGPPPVIAVTTAALAHEAERLAGAALARAGIRLVRLAPRRPHSALGLRLARDASAARPLIYGDNLDFFASFEALVVPECLSTLLRTRHGLSGTRLILCAAGLEDLPDLAQHVLLFDQILAPGAAARDWLVERLGVAPARIAVIGDPRRDLAPPAPTLPWAAEDPRPLLLYSPSACARRSSWYGIGPDLLDWFAARATHRLIFAPDPALFAKPFAPSATPLRLCRPAAISDAAWRSPALHIDLEGAALSDGSLARAAHVLLGDSGPVITDFLANPRPCLFLNPRRLDAASEPGLRAWQAGRVIERLDQIGPALAAAETRHRLGQPRRQRALLAELVDPQPQPARRAAAAIRSAGARPARIRTATGLRAG</sequence>
<evidence type="ECO:0000313" key="1">
    <source>
        <dbReference type="EMBL" id="USI74842.1"/>
    </source>
</evidence>
<evidence type="ECO:0000313" key="2">
    <source>
        <dbReference type="Proteomes" id="UP001056937"/>
    </source>
</evidence>
<evidence type="ECO:0008006" key="3">
    <source>
        <dbReference type="Google" id="ProtNLM"/>
    </source>
</evidence>
<protein>
    <recommendedName>
        <fullName evidence="3">Glycosyltransferase family 1 protein</fullName>
    </recommendedName>
</protein>
<organism evidence="1 2">
    <name type="scientific">Sphingomonas morindae</name>
    <dbReference type="NCBI Taxonomy" id="1541170"/>
    <lineage>
        <taxon>Bacteria</taxon>
        <taxon>Pseudomonadati</taxon>
        <taxon>Pseudomonadota</taxon>
        <taxon>Alphaproteobacteria</taxon>
        <taxon>Sphingomonadales</taxon>
        <taxon>Sphingomonadaceae</taxon>
        <taxon>Sphingomonas</taxon>
    </lineage>
</organism>
<dbReference type="Proteomes" id="UP001056937">
    <property type="component" value="Chromosome 2"/>
</dbReference>
<reference evidence="1" key="1">
    <citation type="journal article" date="2022" name="Toxins">
        <title>Genomic Analysis of Sphingopyxis sp. USTB-05 for Biodegrading Cyanobacterial Hepatotoxins.</title>
        <authorList>
            <person name="Liu C."/>
            <person name="Xu Q."/>
            <person name="Zhao Z."/>
            <person name="Zhang H."/>
            <person name="Liu X."/>
            <person name="Yin C."/>
            <person name="Liu Y."/>
            <person name="Yan H."/>
        </authorList>
    </citation>
    <scope>NUCLEOTIDE SEQUENCE</scope>
    <source>
        <strain evidence="1">NBD5</strain>
    </source>
</reference>
<accession>A0ABY4XD48</accession>
<gene>
    <name evidence="1" type="ORF">LHA26_19030</name>
</gene>